<protein>
    <submittedName>
        <fullName evidence="1">Uncharacterized protein</fullName>
    </submittedName>
</protein>
<evidence type="ECO:0000313" key="2">
    <source>
        <dbReference type="Proteomes" id="UP000253606"/>
    </source>
</evidence>
<dbReference type="KEGG" id="abas:ACPOL_0048"/>
<dbReference type="AlphaFoldDB" id="A0A2Z5FSI4"/>
<proteinExistence type="predicted"/>
<dbReference type="EMBL" id="CP030840">
    <property type="protein sequence ID" value="AXC09435.1"/>
    <property type="molecule type" value="Genomic_DNA"/>
</dbReference>
<name>A0A2Z5FSI4_9BACT</name>
<accession>A0A2Z5FSI4</accession>
<sequence length="50" mass="5854">MRANRRDHWSTLSTGKRSLTEARLSCGPRFSQVLVAFTIEWDNEFEKMPP</sequence>
<reference evidence="1 2" key="1">
    <citation type="journal article" date="2018" name="Front. Microbiol.">
        <title>Hydrolytic Capabilities as a Key to Environmental Success: Chitinolytic and Cellulolytic Acidobacteria From Acidic Sub-arctic Soils and Boreal Peatlands.</title>
        <authorList>
            <person name="Belova S.E."/>
            <person name="Ravin N.V."/>
            <person name="Pankratov T.A."/>
            <person name="Rakitin A.L."/>
            <person name="Ivanova A.A."/>
            <person name="Beletsky A.V."/>
            <person name="Mardanov A.V."/>
            <person name="Sinninghe Damste J.S."/>
            <person name="Dedysh S.N."/>
        </authorList>
    </citation>
    <scope>NUCLEOTIDE SEQUENCE [LARGE SCALE GENOMIC DNA]</scope>
    <source>
        <strain evidence="1 2">SBC82</strain>
    </source>
</reference>
<keyword evidence="2" id="KW-1185">Reference proteome</keyword>
<organism evidence="1 2">
    <name type="scientific">Acidisarcina polymorpha</name>
    <dbReference type="NCBI Taxonomy" id="2211140"/>
    <lineage>
        <taxon>Bacteria</taxon>
        <taxon>Pseudomonadati</taxon>
        <taxon>Acidobacteriota</taxon>
        <taxon>Terriglobia</taxon>
        <taxon>Terriglobales</taxon>
        <taxon>Acidobacteriaceae</taxon>
        <taxon>Acidisarcina</taxon>
    </lineage>
</organism>
<gene>
    <name evidence="1" type="ORF">ACPOL_0048</name>
</gene>
<dbReference type="Proteomes" id="UP000253606">
    <property type="component" value="Chromosome"/>
</dbReference>
<evidence type="ECO:0000313" key="1">
    <source>
        <dbReference type="EMBL" id="AXC09435.1"/>
    </source>
</evidence>